<dbReference type="InterPro" id="IPR051446">
    <property type="entry name" value="HTH_trans_reg/aminotransferase"/>
</dbReference>
<dbReference type="eggNOG" id="COG1167">
    <property type="taxonomic scope" value="Bacteria"/>
</dbReference>
<dbReference type="SUPFAM" id="SSF46785">
    <property type="entry name" value="Winged helix' DNA-binding domain"/>
    <property type="match status" value="1"/>
</dbReference>
<accession>A0A017THL1</accession>
<dbReference type="STRING" id="1192034.CAP_5816"/>
<dbReference type="PANTHER" id="PTHR46577:SF1">
    <property type="entry name" value="HTH-TYPE TRANSCRIPTIONAL REGULATORY PROTEIN GABR"/>
    <property type="match status" value="1"/>
</dbReference>
<dbReference type="CDD" id="cd07377">
    <property type="entry name" value="WHTH_GntR"/>
    <property type="match status" value="1"/>
</dbReference>
<dbReference type="GO" id="GO:0003677">
    <property type="term" value="F:DNA binding"/>
    <property type="evidence" value="ECO:0007669"/>
    <property type="project" value="UniProtKB-KW"/>
</dbReference>
<dbReference type="AlphaFoldDB" id="A0A017THL1"/>
<dbReference type="SMART" id="SM00345">
    <property type="entry name" value="HTH_GNTR"/>
    <property type="match status" value="1"/>
</dbReference>
<gene>
    <name evidence="7" type="ORF">CAP_5816</name>
</gene>
<proteinExistence type="inferred from homology"/>
<comment type="similarity">
    <text evidence="1">In the C-terminal section; belongs to the class-I pyridoxal-phosphate-dependent aminotransferase family.</text>
</comment>
<dbReference type="InterPro" id="IPR015424">
    <property type="entry name" value="PyrdxlP-dep_Trfase"/>
</dbReference>
<dbReference type="InterPro" id="IPR000524">
    <property type="entry name" value="Tscrpt_reg_HTH_GntR"/>
</dbReference>
<keyword evidence="2" id="KW-0663">Pyridoxal phosphate</keyword>
<dbReference type="Gene3D" id="3.40.640.10">
    <property type="entry name" value="Type I PLP-dependent aspartate aminotransferase-like (Major domain)"/>
    <property type="match status" value="1"/>
</dbReference>
<dbReference type="Gene3D" id="1.10.10.10">
    <property type="entry name" value="Winged helix-like DNA-binding domain superfamily/Winged helix DNA-binding domain"/>
    <property type="match status" value="1"/>
</dbReference>
<dbReference type="Pfam" id="PF00392">
    <property type="entry name" value="GntR"/>
    <property type="match status" value="1"/>
</dbReference>
<dbReference type="SUPFAM" id="SSF53383">
    <property type="entry name" value="PLP-dependent transferases"/>
    <property type="match status" value="1"/>
</dbReference>
<evidence type="ECO:0000256" key="1">
    <source>
        <dbReference type="ARBA" id="ARBA00005384"/>
    </source>
</evidence>
<evidence type="ECO:0000313" key="7">
    <source>
        <dbReference type="EMBL" id="EYF08056.1"/>
    </source>
</evidence>
<dbReference type="PANTHER" id="PTHR46577">
    <property type="entry name" value="HTH-TYPE TRANSCRIPTIONAL REGULATORY PROTEIN GABR"/>
    <property type="match status" value="1"/>
</dbReference>
<evidence type="ECO:0000256" key="4">
    <source>
        <dbReference type="ARBA" id="ARBA00023125"/>
    </source>
</evidence>
<dbReference type="InterPro" id="IPR004839">
    <property type="entry name" value="Aminotransferase_I/II_large"/>
</dbReference>
<dbReference type="InterPro" id="IPR036390">
    <property type="entry name" value="WH_DNA-bd_sf"/>
</dbReference>
<organism evidence="7 8">
    <name type="scientific">Chondromyces apiculatus DSM 436</name>
    <dbReference type="NCBI Taxonomy" id="1192034"/>
    <lineage>
        <taxon>Bacteria</taxon>
        <taxon>Pseudomonadati</taxon>
        <taxon>Myxococcota</taxon>
        <taxon>Polyangia</taxon>
        <taxon>Polyangiales</taxon>
        <taxon>Polyangiaceae</taxon>
        <taxon>Chondromyces</taxon>
    </lineage>
</organism>
<evidence type="ECO:0000256" key="2">
    <source>
        <dbReference type="ARBA" id="ARBA00022898"/>
    </source>
</evidence>
<dbReference type="InterPro" id="IPR015421">
    <property type="entry name" value="PyrdxlP-dep_Trfase_major"/>
</dbReference>
<keyword evidence="4" id="KW-0238">DNA-binding</keyword>
<keyword evidence="8" id="KW-1185">Reference proteome</keyword>
<name>A0A017THL1_9BACT</name>
<dbReference type="GO" id="GO:0008483">
    <property type="term" value="F:transaminase activity"/>
    <property type="evidence" value="ECO:0007669"/>
    <property type="project" value="UniProtKB-KW"/>
</dbReference>
<evidence type="ECO:0000313" key="8">
    <source>
        <dbReference type="Proteomes" id="UP000019678"/>
    </source>
</evidence>
<evidence type="ECO:0000256" key="3">
    <source>
        <dbReference type="ARBA" id="ARBA00023015"/>
    </source>
</evidence>
<dbReference type="GO" id="GO:0003700">
    <property type="term" value="F:DNA-binding transcription factor activity"/>
    <property type="evidence" value="ECO:0007669"/>
    <property type="project" value="InterPro"/>
</dbReference>
<dbReference type="PROSITE" id="PS50949">
    <property type="entry name" value="HTH_GNTR"/>
    <property type="match status" value="1"/>
</dbReference>
<dbReference type="InterPro" id="IPR036388">
    <property type="entry name" value="WH-like_DNA-bd_sf"/>
</dbReference>
<evidence type="ECO:0000259" key="6">
    <source>
        <dbReference type="PROSITE" id="PS50949"/>
    </source>
</evidence>
<protein>
    <submittedName>
        <fullName evidence="7">Transcriptional regulator, GntR family domain / Aspartate aminotransferase</fullName>
    </submittedName>
</protein>
<keyword evidence="7" id="KW-0808">Transferase</keyword>
<dbReference type="Proteomes" id="UP000019678">
    <property type="component" value="Unassembled WGS sequence"/>
</dbReference>
<reference evidence="7 8" key="1">
    <citation type="submission" date="2013-05" db="EMBL/GenBank/DDBJ databases">
        <title>Genome assembly of Chondromyces apiculatus DSM 436.</title>
        <authorList>
            <person name="Sharma G."/>
            <person name="Khatri I."/>
            <person name="Kaur C."/>
            <person name="Mayilraj S."/>
            <person name="Subramanian S."/>
        </authorList>
    </citation>
    <scope>NUCLEOTIDE SEQUENCE [LARGE SCALE GENOMIC DNA]</scope>
    <source>
        <strain evidence="7 8">DSM 436</strain>
    </source>
</reference>
<dbReference type="CDD" id="cd00609">
    <property type="entry name" value="AAT_like"/>
    <property type="match status" value="1"/>
</dbReference>
<keyword evidence="5" id="KW-0804">Transcription</keyword>
<dbReference type="EMBL" id="ASRX01000005">
    <property type="protein sequence ID" value="EYF08056.1"/>
    <property type="molecule type" value="Genomic_DNA"/>
</dbReference>
<feature type="domain" description="HTH gntR-type" evidence="6">
    <location>
        <begin position="24"/>
        <end position="92"/>
    </location>
</feature>
<comment type="caution">
    <text evidence="7">The sequence shown here is derived from an EMBL/GenBank/DDBJ whole genome shotgun (WGS) entry which is preliminary data.</text>
</comment>
<dbReference type="GO" id="GO:0030170">
    <property type="term" value="F:pyridoxal phosphate binding"/>
    <property type="evidence" value="ECO:0007669"/>
    <property type="project" value="InterPro"/>
</dbReference>
<dbReference type="Pfam" id="PF00155">
    <property type="entry name" value="Aminotran_1_2"/>
    <property type="match status" value="1"/>
</dbReference>
<evidence type="ECO:0000256" key="5">
    <source>
        <dbReference type="ARBA" id="ARBA00023163"/>
    </source>
</evidence>
<keyword evidence="3" id="KW-0805">Transcription regulation</keyword>
<keyword evidence="7" id="KW-0032">Aminotransferase</keyword>
<sequence>MMVRGPVGRRPWRVDLVLDAGSRTPLYQQLVQGIVRDIRRGRLAPGGGLPGTRALAASLGVTRKVVVTAIEELAAQGWVVIEPARGTFVSATLPDLAVADARPKGRAPAAVVEAGQRSMIRLGDGVPDARLAPLTALGRAMRRALASLARGGLGYGDPRGDGVLREVLASFLNEARGLAATPGQVLVTQGSQMALALAGLALLAPGDVVAVESPGYAPAWGAFGLAGAEVVPVAIDGEGLSISALDAVLRRRRVRAVYVTPHHQYPTTVPLSAGRRLALLERAASHGFTVIEDDYDYEYHFEARPLLPLASADGLARVVYVGSFSKLLAPGIRVGYLVGPPRVVEAAARKRAFLDRQGDVVLERAVAELLEDGELQRHARKARGVYRQRRDALVALLRAEPRLAGVLSADVPSGGLALWIRVAAGIDVEAWSDAARGRGLLFTPGGAHASGARLSAFRAGFAALDEEELAAAVALLGASRPPQG</sequence>